<dbReference type="Proteomes" id="UP000249757">
    <property type="component" value="Unassembled WGS sequence"/>
</dbReference>
<name>A0A922N3I0_9PLEO</name>
<dbReference type="OrthoDB" id="891726at2759"/>
<sequence>MSSTHDSTPQPSALPATDSTSTSTSTTPDALPLSHPTHPITPPRPPLLRLRLDDLSTPGTTTFLRLVHATHALTHALNTVLTHLYTSLPTSSIPATRSVTLVLRAMDGVAYTTGLSLDDDHKEIHFNTTYIEGIAPTRQKEEIMGVLVHEMVHCWQRDACGTAPSGLIEGVADWVRLKAGLAPPHWKRRADCKWDAGYERTAYFLEWLEGECGKDVVRRVNERLGVGEYCEGAFWVGCCGERVEKLWARYRRSLGCEEPGHGKDGKDGKDGEGDEGEGKGEEKEGKEGED</sequence>
<dbReference type="InterPro" id="IPR007541">
    <property type="entry name" value="Uncharacterised_BSP"/>
</dbReference>
<feature type="compositionally biased region" description="Polar residues" evidence="1">
    <location>
        <begin position="1"/>
        <end position="10"/>
    </location>
</feature>
<dbReference type="AlphaFoldDB" id="A0A922N3I0"/>
<dbReference type="PANTHER" id="PTHR33321:SF12">
    <property type="entry name" value="PLANT BASIC SECRETORY PROTEIN (BSP) FAMILY PROTEIN"/>
    <property type="match status" value="1"/>
</dbReference>
<evidence type="ECO:0000313" key="2">
    <source>
        <dbReference type="EMBL" id="KAI1509177.1"/>
    </source>
</evidence>
<keyword evidence="3" id="KW-1185">Reference proteome</keyword>
<feature type="region of interest" description="Disordered" evidence="1">
    <location>
        <begin position="1"/>
        <end position="47"/>
    </location>
</feature>
<evidence type="ECO:0000313" key="3">
    <source>
        <dbReference type="Proteomes" id="UP000249757"/>
    </source>
</evidence>
<dbReference type="EMBL" id="NRDI02000021">
    <property type="protein sequence ID" value="KAI1509177.1"/>
    <property type="molecule type" value="Genomic_DNA"/>
</dbReference>
<evidence type="ECO:0000256" key="1">
    <source>
        <dbReference type="SAM" id="MobiDB-lite"/>
    </source>
</evidence>
<dbReference type="Pfam" id="PF04450">
    <property type="entry name" value="BSP"/>
    <property type="match status" value="1"/>
</dbReference>
<reference evidence="3" key="1">
    <citation type="journal article" date="2022" name="Microb. Genom.">
        <title>A global pangenome for the wheat fungal pathogen Pyrenophora tritici-repentis and prediction of effector protein structural homology.</title>
        <authorList>
            <person name="Moolhuijzen P.M."/>
            <person name="See P.T."/>
            <person name="Shi G."/>
            <person name="Powell H.R."/>
            <person name="Cockram J."/>
            <person name="Jorgensen L.N."/>
            <person name="Benslimane H."/>
            <person name="Strelkov S.E."/>
            <person name="Turner J."/>
            <person name="Liu Z."/>
            <person name="Moffat C.S."/>
        </authorList>
    </citation>
    <scope>NUCLEOTIDE SEQUENCE [LARGE SCALE GENOMIC DNA]</scope>
</reference>
<feature type="region of interest" description="Disordered" evidence="1">
    <location>
        <begin position="255"/>
        <end position="290"/>
    </location>
</feature>
<comment type="caution">
    <text evidence="2">The sequence shown here is derived from an EMBL/GenBank/DDBJ whole genome shotgun (WGS) entry which is preliminary data.</text>
</comment>
<accession>A0A922N3I0</accession>
<protein>
    <submittedName>
        <fullName evidence="2">Peptidase of plants and bacteria</fullName>
    </submittedName>
</protein>
<feature type="compositionally biased region" description="Low complexity" evidence="1">
    <location>
        <begin position="11"/>
        <end position="38"/>
    </location>
</feature>
<gene>
    <name evidence="2" type="ORF">Ptr86124_011717</name>
</gene>
<dbReference type="PANTHER" id="PTHR33321">
    <property type="match status" value="1"/>
</dbReference>
<proteinExistence type="predicted"/>
<organism evidence="2 3">
    <name type="scientific">Pyrenophora tritici-repentis</name>
    <dbReference type="NCBI Taxonomy" id="45151"/>
    <lineage>
        <taxon>Eukaryota</taxon>
        <taxon>Fungi</taxon>
        <taxon>Dikarya</taxon>
        <taxon>Ascomycota</taxon>
        <taxon>Pezizomycotina</taxon>
        <taxon>Dothideomycetes</taxon>
        <taxon>Pleosporomycetidae</taxon>
        <taxon>Pleosporales</taxon>
        <taxon>Pleosporineae</taxon>
        <taxon>Pleosporaceae</taxon>
        <taxon>Pyrenophora</taxon>
    </lineage>
</organism>